<organism evidence="3">
    <name type="scientific">Clostridium paraputrificum</name>
    <dbReference type="NCBI Taxonomy" id="29363"/>
    <lineage>
        <taxon>Bacteria</taxon>
        <taxon>Bacillati</taxon>
        <taxon>Bacillota</taxon>
        <taxon>Clostridia</taxon>
        <taxon>Eubacteriales</taxon>
        <taxon>Clostridiaceae</taxon>
        <taxon>Clostridium</taxon>
    </lineage>
</organism>
<evidence type="ECO:0000256" key="1">
    <source>
        <dbReference type="PROSITE-ProRule" id="PRU00182"/>
    </source>
</evidence>
<feature type="transmembrane region" description="Helical" evidence="2">
    <location>
        <begin position="7"/>
        <end position="27"/>
    </location>
</feature>
<dbReference type="GO" id="GO:0003723">
    <property type="term" value="F:RNA binding"/>
    <property type="evidence" value="ECO:0007669"/>
    <property type="project" value="UniProtKB-KW"/>
</dbReference>
<proteinExistence type="predicted"/>
<protein>
    <submittedName>
        <fullName evidence="3">Uncharacterized protein</fullName>
    </submittedName>
</protein>
<dbReference type="EMBL" id="CACRTV010000020">
    <property type="protein sequence ID" value="VYT77600.1"/>
    <property type="molecule type" value="Genomic_DNA"/>
</dbReference>
<keyword evidence="2" id="KW-0472">Membrane</keyword>
<keyword evidence="2" id="KW-0812">Transmembrane</keyword>
<name>A0A6N2ZIQ3_9CLOT</name>
<dbReference type="AlphaFoldDB" id="A0A6N2ZIQ3"/>
<sequence length="285" mass="32819">MKFNKKILFGVIALIIFAWGANMIYFMNTRINEPLFGYTYGDNELSLISYFISDEEDNIERVVFPELGEEEFNILNMHSYPGSSTTLFYNELNHEIGEKYKVNYFYIPIREFSDEYKKKLFGGTKVTKLNYTTAKGKEGTIEFGEIKFKNKDLTLVDNNILSFSGSFYDSGYQHTDFIVEDDIEITGTEDELFKLYLENGLIQINNKKIDSKSFPIKLKKGEILQVQVGPDNNIPPYYMINGSITFIAKNKEGKEEKLNIAVMGATNKEFTKKQVGDLKKLRGIK</sequence>
<dbReference type="RefSeq" id="WP_156559058.1">
    <property type="nucleotide sequence ID" value="NZ_CACRTV010000020.1"/>
</dbReference>
<evidence type="ECO:0000313" key="3">
    <source>
        <dbReference type="EMBL" id="VYT77600.1"/>
    </source>
</evidence>
<keyword evidence="1" id="KW-0694">RNA-binding</keyword>
<reference evidence="3" key="1">
    <citation type="submission" date="2019-11" db="EMBL/GenBank/DDBJ databases">
        <authorList>
            <person name="Feng L."/>
        </authorList>
    </citation>
    <scope>NUCLEOTIDE SEQUENCE</scope>
    <source>
        <strain evidence="3">CParaputrificumLFYP93</strain>
    </source>
</reference>
<dbReference type="PROSITE" id="PS50889">
    <property type="entry name" value="S4"/>
    <property type="match status" value="1"/>
</dbReference>
<gene>
    <name evidence="3" type="ORF">CPLFYP93_00567</name>
</gene>
<keyword evidence="2" id="KW-1133">Transmembrane helix</keyword>
<accession>A0A6N2ZIQ3</accession>
<evidence type="ECO:0000256" key="2">
    <source>
        <dbReference type="SAM" id="Phobius"/>
    </source>
</evidence>